<dbReference type="Pfam" id="PF08984">
    <property type="entry name" value="DUF1858"/>
    <property type="match status" value="1"/>
</dbReference>
<dbReference type="SUPFAM" id="SSF140683">
    <property type="entry name" value="SP0561-like"/>
    <property type="match status" value="1"/>
</dbReference>
<dbReference type="NCBIfam" id="TIGR03980">
    <property type="entry name" value="prismane_assoc"/>
    <property type="match status" value="1"/>
</dbReference>
<proteinExistence type="predicted"/>
<keyword evidence="3" id="KW-1185">Reference proteome</keyword>
<protein>
    <recommendedName>
        <fullName evidence="1">DUF1858 domain-containing protein</fullName>
    </recommendedName>
</protein>
<sequence>MITKNTPIIEVLRSHPQAREIFAKHGMRCIRCMGSSTETIETSARMHDIDIESLLDELNYLLQPI</sequence>
<dbReference type="Proteomes" id="UP000276437">
    <property type="component" value="Chromosome"/>
</dbReference>
<accession>A0A348APQ0</accession>
<dbReference type="PANTHER" id="PTHR39341:SF1">
    <property type="entry name" value="DUF1858 DOMAIN-CONTAINING PROTEIN"/>
    <property type="match status" value="1"/>
</dbReference>
<evidence type="ECO:0000313" key="3">
    <source>
        <dbReference type="Proteomes" id="UP000276437"/>
    </source>
</evidence>
<dbReference type="InterPro" id="IPR015077">
    <property type="entry name" value="DUF1858"/>
</dbReference>
<dbReference type="EMBL" id="AP018449">
    <property type="protein sequence ID" value="BBB93048.1"/>
    <property type="molecule type" value="Genomic_DNA"/>
</dbReference>
<feature type="domain" description="DUF1858" evidence="1">
    <location>
        <begin position="2"/>
        <end position="54"/>
    </location>
</feature>
<gene>
    <name evidence="2" type="ORF">MAMMFC1_03757</name>
</gene>
<organism evidence="2 3">
    <name type="scientific">Methylomusa anaerophila</name>
    <dbReference type="NCBI Taxonomy" id="1930071"/>
    <lineage>
        <taxon>Bacteria</taxon>
        <taxon>Bacillati</taxon>
        <taxon>Bacillota</taxon>
        <taxon>Negativicutes</taxon>
        <taxon>Selenomonadales</taxon>
        <taxon>Sporomusaceae</taxon>
        <taxon>Methylomusa</taxon>
    </lineage>
</organism>
<dbReference type="AlphaFoldDB" id="A0A348APQ0"/>
<evidence type="ECO:0000259" key="1">
    <source>
        <dbReference type="Pfam" id="PF08984"/>
    </source>
</evidence>
<dbReference type="InterPro" id="IPR023883">
    <property type="entry name" value="CHP03980_redox-disulphide"/>
</dbReference>
<dbReference type="InterPro" id="IPR038062">
    <property type="entry name" value="ScdA-like_N_sf"/>
</dbReference>
<dbReference type="KEGG" id="mana:MAMMFC1_03757"/>
<evidence type="ECO:0000313" key="2">
    <source>
        <dbReference type="EMBL" id="BBB93048.1"/>
    </source>
</evidence>
<dbReference type="OrthoDB" id="15017at2"/>
<name>A0A348APQ0_9FIRM</name>
<dbReference type="RefSeq" id="WP_126309929.1">
    <property type="nucleotide sequence ID" value="NZ_AP018449.1"/>
</dbReference>
<reference evidence="2 3" key="1">
    <citation type="journal article" date="2018" name="Int. J. Syst. Evol. Microbiol.">
        <title>Methylomusa anaerophila gen. nov., sp. nov., an anaerobic methanol-utilizing bacterium isolated from a microbial fuel cell.</title>
        <authorList>
            <person name="Amano N."/>
            <person name="Yamamuro A."/>
            <person name="Miyahara M."/>
            <person name="Kouzuma A."/>
            <person name="Abe T."/>
            <person name="Watanabe K."/>
        </authorList>
    </citation>
    <scope>NUCLEOTIDE SEQUENCE [LARGE SCALE GENOMIC DNA]</scope>
    <source>
        <strain evidence="2 3">MMFC1</strain>
    </source>
</reference>
<dbReference type="PANTHER" id="PTHR39341">
    <property type="entry name" value="BSL7085 PROTEIN"/>
    <property type="match status" value="1"/>
</dbReference>
<dbReference type="Gene3D" id="1.10.3910.10">
    <property type="entry name" value="SP0561-like"/>
    <property type="match status" value="1"/>
</dbReference>